<gene>
    <name evidence="1" type="ORF">NE695_00005</name>
</gene>
<keyword evidence="2" id="KW-1185">Reference proteome</keyword>
<comment type="caution">
    <text evidence="1">The sequence shown here is derived from an EMBL/GenBank/DDBJ whole genome shotgun (WGS) entry which is preliminary data.</text>
</comment>
<protein>
    <submittedName>
        <fullName evidence="1">Uncharacterized protein</fullName>
    </submittedName>
</protein>
<evidence type="ECO:0000313" key="1">
    <source>
        <dbReference type="EMBL" id="MCQ4838293.1"/>
    </source>
</evidence>
<dbReference type="RefSeq" id="WP_256191417.1">
    <property type="nucleotide sequence ID" value="NZ_CATZHN010000011.1"/>
</dbReference>
<name>A0ABT1RUE7_9FIRM</name>
<dbReference type="EMBL" id="JANFZH010000001">
    <property type="protein sequence ID" value="MCQ4838293.1"/>
    <property type="molecule type" value="Genomic_DNA"/>
</dbReference>
<reference evidence="1 2" key="1">
    <citation type="submission" date="2022-06" db="EMBL/GenBank/DDBJ databases">
        <title>Isolation of gut microbiota from human fecal samples.</title>
        <authorList>
            <person name="Pamer E.G."/>
            <person name="Barat B."/>
            <person name="Waligurski E."/>
            <person name="Medina S."/>
            <person name="Paddock L."/>
            <person name="Mostad J."/>
        </authorList>
    </citation>
    <scope>NUCLEOTIDE SEQUENCE [LARGE SCALE GENOMIC DNA]</scope>
    <source>
        <strain evidence="1 2">DFI.9.73</strain>
    </source>
</reference>
<accession>A0ABT1RUE7</accession>
<organism evidence="1 2">
    <name type="scientific">Neglectibacter timonensis</name>
    <dbReference type="NCBI Taxonomy" id="1776382"/>
    <lineage>
        <taxon>Bacteria</taxon>
        <taxon>Bacillati</taxon>
        <taxon>Bacillota</taxon>
        <taxon>Clostridia</taxon>
        <taxon>Eubacteriales</taxon>
        <taxon>Oscillospiraceae</taxon>
        <taxon>Neglectibacter</taxon>
    </lineage>
</organism>
<dbReference type="Proteomes" id="UP001524473">
    <property type="component" value="Unassembled WGS sequence"/>
</dbReference>
<evidence type="ECO:0000313" key="2">
    <source>
        <dbReference type="Proteomes" id="UP001524473"/>
    </source>
</evidence>
<sequence>MVKNLGQLNMVILDNETEMWDWVFADSFPETAAPCSQQAKEGIAIVWPENAVEVLKKGEIFSCRRHRKTGSVLEIPNGFLHEGPEGVQSGDITDSRLAVEQGEVLGVALREKDRWLIRKGSALGWLFLQ</sequence>
<proteinExistence type="predicted"/>